<reference evidence="2" key="1">
    <citation type="journal article" date="2024" name="Front. Bioeng. Biotechnol.">
        <title>Genome-scale model development and genomic sequencing of the oleaginous clade Lipomyces.</title>
        <authorList>
            <person name="Czajka J.J."/>
            <person name="Han Y."/>
            <person name="Kim J."/>
            <person name="Mondo S.J."/>
            <person name="Hofstad B.A."/>
            <person name="Robles A."/>
            <person name="Haridas S."/>
            <person name="Riley R."/>
            <person name="LaButti K."/>
            <person name="Pangilinan J."/>
            <person name="Andreopoulos W."/>
            <person name="Lipzen A."/>
            <person name="Yan J."/>
            <person name="Wang M."/>
            <person name="Ng V."/>
            <person name="Grigoriev I.V."/>
            <person name="Spatafora J.W."/>
            <person name="Magnuson J.K."/>
            <person name="Baker S.E."/>
            <person name="Pomraning K.R."/>
        </authorList>
    </citation>
    <scope>NUCLEOTIDE SEQUENCE [LARGE SCALE GENOMIC DNA]</scope>
    <source>
        <strain evidence="2">CBS 7786</strain>
    </source>
</reference>
<comment type="caution">
    <text evidence="1">The sequence shown here is derived from an EMBL/GenBank/DDBJ whole genome shotgun (WGS) entry which is preliminary data.</text>
</comment>
<organism evidence="1 2">
    <name type="scientific">Lipomyces kononenkoae</name>
    <name type="common">Yeast</name>
    <dbReference type="NCBI Taxonomy" id="34357"/>
    <lineage>
        <taxon>Eukaryota</taxon>
        <taxon>Fungi</taxon>
        <taxon>Dikarya</taxon>
        <taxon>Ascomycota</taxon>
        <taxon>Saccharomycotina</taxon>
        <taxon>Lipomycetes</taxon>
        <taxon>Lipomycetales</taxon>
        <taxon>Lipomycetaceae</taxon>
        <taxon>Lipomyces</taxon>
    </lineage>
</organism>
<sequence length="543" mass="58206">MIPHVITATGHAVSLLCDDQQQQPAVAISLTTASSESLRQLPRIPEPTPPLSPSSLAISAESAPSSSSMNPNHQHLATLSSYHKPPIPPYSGQHSSVQRQLELVGTSSSSYPESAYPYRRPASDNYFTADGQYNNSYTYASPPPPPPPPSNQSQYPWYAPAQEPQAPRQDQDQSGYNVIRSPPLADQHQYYQPSTVPFQPARSASPLPPVNSTIASGPSMPTPPTAAPSPRRRSRGSKTSPSPSSPATTTTTTTTAAAAAGAAGEQARKTRRYTCHCGKSFTTSGHLARHMRIHTGEKNYVCPEKGCGARFSRQDNCMQHYRTHQTQCTKRNNSLGSSSASGTIRPGVPGVASSNTSAIQAARKRRSSHPGVLEGGGSNSGRMTSRQAAAAATVKHETNKTHQHRHSADFTPTTADYVRHQSQSYHDPRFTAAAGSPPRLLPLPSPQQAPYQPQYSPHSQYSPLPPAAVQLQPYESSQHYHPVARLQQQPQDLQYQGPPAALPAPSSLRVPVMQTSPSSSVDPASDAISRLDELASIATQVAV</sequence>
<dbReference type="EMBL" id="MU971359">
    <property type="protein sequence ID" value="KAK9238233.1"/>
    <property type="molecule type" value="Genomic_DNA"/>
</dbReference>
<protein>
    <submittedName>
        <fullName evidence="1">Uncharacterized protein</fullName>
    </submittedName>
</protein>
<evidence type="ECO:0000313" key="2">
    <source>
        <dbReference type="Proteomes" id="UP001433508"/>
    </source>
</evidence>
<name>A0ACC3T2W9_LIPKO</name>
<proteinExistence type="predicted"/>
<keyword evidence="2" id="KW-1185">Reference proteome</keyword>
<evidence type="ECO:0000313" key="1">
    <source>
        <dbReference type="EMBL" id="KAK9238233.1"/>
    </source>
</evidence>
<gene>
    <name evidence="1" type="ORF">V1525DRAFT_401915</name>
</gene>
<accession>A0ACC3T2W9</accession>
<dbReference type="Proteomes" id="UP001433508">
    <property type="component" value="Unassembled WGS sequence"/>
</dbReference>